<dbReference type="EMBL" id="AACB03000002">
    <property type="protein sequence ID" value="KAE8304014.1"/>
    <property type="molecule type" value="Genomic_DNA"/>
</dbReference>
<feature type="region of interest" description="Disordered" evidence="1">
    <location>
        <begin position="1143"/>
        <end position="1177"/>
    </location>
</feature>
<gene>
    <name evidence="2" type="ORF">GL50803_00100987</name>
</gene>
<dbReference type="VEuPathDB" id="GiardiaDB:GL50803_100987"/>
<organism evidence="2 3">
    <name type="scientific">Giardia intestinalis (strain ATCC 50803 / WB clone C6)</name>
    <name type="common">Giardia lamblia</name>
    <dbReference type="NCBI Taxonomy" id="184922"/>
    <lineage>
        <taxon>Eukaryota</taxon>
        <taxon>Metamonada</taxon>
        <taxon>Diplomonadida</taxon>
        <taxon>Hexamitidae</taxon>
        <taxon>Giardiinae</taxon>
        <taxon>Giardia</taxon>
    </lineage>
</organism>
<accession>A8BMJ2</accession>
<protein>
    <submittedName>
        <fullName evidence="2">Uncharacterized protein</fullName>
    </submittedName>
</protein>
<proteinExistence type="predicted"/>
<feature type="compositionally biased region" description="Basic and acidic residues" evidence="1">
    <location>
        <begin position="1146"/>
        <end position="1157"/>
    </location>
</feature>
<dbReference type="HOGENOM" id="CLU_247607_0_0_1"/>
<comment type="caution">
    <text evidence="2">The sequence shown here is derived from an EMBL/GenBank/DDBJ whole genome shotgun (WGS) entry which is preliminary data.</text>
</comment>
<feature type="compositionally biased region" description="Polar residues" evidence="1">
    <location>
        <begin position="1158"/>
        <end position="1174"/>
    </location>
</feature>
<reference evidence="2 3" key="1">
    <citation type="journal article" date="2007" name="Science">
        <title>Genomic minimalism in the early diverging intestinal parasite Giardia lamblia.</title>
        <authorList>
            <person name="Morrison H.G."/>
            <person name="McArthur A.G."/>
            <person name="Gillin F.D."/>
            <person name="Aley S.B."/>
            <person name="Adam R.D."/>
            <person name="Olsen G.J."/>
            <person name="Best A.A."/>
            <person name="Cande W.Z."/>
            <person name="Chen F."/>
            <person name="Cipriano M.J."/>
            <person name="Davids B.J."/>
            <person name="Dawson S.C."/>
            <person name="Elmendorf H.G."/>
            <person name="Hehl A.B."/>
            <person name="Holder M.E."/>
            <person name="Huse S.M."/>
            <person name="Kim U.U."/>
            <person name="Lasek-Nesselquist E."/>
            <person name="Manning G."/>
            <person name="Nigam A."/>
            <person name="Nixon J.E."/>
            <person name="Palm D."/>
            <person name="Passamaneck N.E."/>
            <person name="Prabhu A."/>
            <person name="Reich C.I."/>
            <person name="Reiner D.S."/>
            <person name="Samuelson J."/>
            <person name="Svard S.G."/>
            <person name="Sogin M.L."/>
        </authorList>
    </citation>
    <scope>NUCLEOTIDE SEQUENCE [LARGE SCALE GENOMIC DNA]</scope>
    <source>
        <strain evidence="2 3">WB C6</strain>
    </source>
</reference>
<dbReference type="RefSeq" id="XP_001706108.1">
    <property type="nucleotide sequence ID" value="XM_001706056.1"/>
</dbReference>
<dbReference type="GeneID" id="5698994"/>
<dbReference type="Proteomes" id="UP000001548">
    <property type="component" value="Unassembled WGS sequence"/>
</dbReference>
<keyword evidence="3" id="KW-1185">Reference proteome</keyword>
<evidence type="ECO:0000313" key="3">
    <source>
        <dbReference type="Proteomes" id="UP000001548"/>
    </source>
</evidence>
<dbReference type="KEGG" id="gla:GL50803_00100987"/>
<name>A8BMJ2_GIAIC</name>
<evidence type="ECO:0000256" key="1">
    <source>
        <dbReference type="SAM" id="MobiDB-lite"/>
    </source>
</evidence>
<evidence type="ECO:0000313" key="2">
    <source>
        <dbReference type="EMBL" id="KAE8304014.1"/>
    </source>
</evidence>
<dbReference type="OMA" id="HIAISFM"/>
<sequence length="1524" mass="171965">MNPDSPIAVPSSTPLDNPQLNIVASEPEQVDRLPSPKLKKIAADLIFNNLVELDKSVLSGSQHLHDTDMKLPMRSLTSDTMYEISFRKWFKHLMRTVVGGEKPEFSPINAHFDDGMMLQTNELGTPSGELSDWGTFYYSEKLLLTYYKRLPKSHKDFLYSVRSDDVLSVLYEEDLHINLKGVKSLRDMGHMLPLYQEIYEVYIIEKALEELPVSKRPKEKSFVMDLFSRINSGRNLLDNLTEKLLPFIQKSILRSNSHTELNRLFLSAEMAVLDAQPVCSIGDEFILSLAYLDWLFSLPPTLPLSSLQTGQLSTIRASNVDALFSKLIMYMIQNITFSVPPIDELHTSIHPLFIWFLSSGIFNEYSSIADWSSPTLATLSPLTLEDYAALCLTNCVTTDLGTEVRLRAETEVEEAAEAEAEAERDTNIVMISGYYWRGAAADAVMTHELLEFLEKNPFINQSPYKDVIEAFPPVKNIIGRDLQTQLTVVQRSILPLSSEVIFIRVLLESIYLVGPQPSSTATKRRTCAYSYVPYEMLTFLSPSSAPGLHWDQSIYILIRHVLDYIIVRDVNKGLVYSAIYNRFMQFYEQCLKEVSNCQNKSPEQLDDIFEAQLNDIFNLEIFKEKIYFKQSPQSQPLAIPANASRYFSTLIVRGVLSRLPAHSKVLVKLLLHIAISFMVYLRVIADYQLYVNTPEPLMSDPSTTFSRMTARLSHTPSWRMFLLVVDSFARFLASGQLKVDVLDMFFITHMNYKDCVDTFELDSVFEEDAVISPEAAKNAQDLTKLILTRTLQIFYTQFMREEAQWAIQRGVPTRKLDQLVHILHSSHPVIFYFYNLTVLLRAYEQDSTKPIISKSIPSSDLPYVVKYLQSLLPDVKFYKQTAGPHDVESCIYAVSAAKTLIVPLPLPLDGSNKASARFAYRISQAQSAPANKDSVPLEDISSRWSVLKEVQQSWTCIYLRHKSIYTLDPIREENLAIYLLYRVVYNMVICRAHGNISVIEKILTSKVLPDKYLHNNQLFNSIDFAYIRKYIAESNRLADELELRVQRTYKSCSLGILDLFSQSLLPVAVDFTFKDCVRSAVLRALMLRLITLFDADLSTLDFSPLWAKSPSKKDASVLPRDIQEEPYVFGGDLIMQHSSDNTAEEVDSKIESRRDDVGSTTLEENSVTPSSFPSNEDHPVASDDILSLAVVLDSLQSLHKADLPSFVFKHFAQCSQPYPAPQWNLNFVDPTLLAFHQQQSLSLKCLLFPGFYLPHELSLLLTAISELGQARYVVGLEDADYTPVAISFALLVQCFLSHLPAGDLLLLLIACTGASICHTFSNKLYLEMCLQYPIFHQLLSTRILEDILAYLPENLFELLGLSLEYVDPVAYLRSNDANTATDLTADQQELLELMVRAIGLHPSCVTLLRLLPGGVCSFFDSLKATCGSFPKIAVIVAKQGIPDSSTVSVPNSQHGEVISLKDVPFRDLIDRINGLLASGLSGRHVAACLGLKNLEADLSRNACLQNLAFVYSALQILVVCSMYR</sequence>